<feature type="compositionally biased region" description="Basic and acidic residues" evidence="1">
    <location>
        <begin position="60"/>
        <end position="70"/>
    </location>
</feature>
<evidence type="ECO:0000313" key="3">
    <source>
        <dbReference type="Proteomes" id="UP000266841"/>
    </source>
</evidence>
<organism evidence="2 3">
    <name type="scientific">Thalassiosira oceanica</name>
    <name type="common">Marine diatom</name>
    <dbReference type="NCBI Taxonomy" id="159749"/>
    <lineage>
        <taxon>Eukaryota</taxon>
        <taxon>Sar</taxon>
        <taxon>Stramenopiles</taxon>
        <taxon>Ochrophyta</taxon>
        <taxon>Bacillariophyta</taxon>
        <taxon>Coscinodiscophyceae</taxon>
        <taxon>Thalassiosirophycidae</taxon>
        <taxon>Thalassiosirales</taxon>
        <taxon>Thalassiosiraceae</taxon>
        <taxon>Thalassiosira</taxon>
    </lineage>
</organism>
<keyword evidence="3" id="KW-1185">Reference proteome</keyword>
<protein>
    <submittedName>
        <fullName evidence="2">Uncharacterized protein</fullName>
    </submittedName>
</protein>
<evidence type="ECO:0000313" key="2">
    <source>
        <dbReference type="EMBL" id="EJK76344.1"/>
    </source>
</evidence>
<dbReference type="AlphaFoldDB" id="K0TH49"/>
<accession>K0TH49</accession>
<evidence type="ECO:0000256" key="1">
    <source>
        <dbReference type="SAM" id="MobiDB-lite"/>
    </source>
</evidence>
<comment type="caution">
    <text evidence="2">The sequence shown here is derived from an EMBL/GenBank/DDBJ whole genome shotgun (WGS) entry which is preliminary data.</text>
</comment>
<feature type="non-terminal residue" evidence="2">
    <location>
        <position position="208"/>
    </location>
</feature>
<proteinExistence type="predicted"/>
<sequence length="208" mass="21759">MYASCHVSYLIALQNPPEHVQLPETDPPRPRPPPYEQAQVPERPAPPPPRRAGAPGGQVDRVDDVQRHPGLDPGTLPGLGARPPRQVGGVGPVEEAAPTRRSVPPRVPPAPVRPDPDGGGVRPRLDDVVVRVGGLPVERNPGRLDGPPGGPPPRSRRGSSGSPDRRPAHVGRGLPPVPDPVGTRGGPGRSTDAGPRLPRTSDRIATPA</sequence>
<name>K0TH49_THAOC</name>
<gene>
    <name evidence="2" type="ORF">THAOC_01899</name>
</gene>
<dbReference type="Proteomes" id="UP000266841">
    <property type="component" value="Unassembled WGS sequence"/>
</dbReference>
<reference evidence="2 3" key="1">
    <citation type="journal article" date="2012" name="Genome Biol.">
        <title>Genome and low-iron response of an oceanic diatom adapted to chronic iron limitation.</title>
        <authorList>
            <person name="Lommer M."/>
            <person name="Specht M."/>
            <person name="Roy A.S."/>
            <person name="Kraemer L."/>
            <person name="Andreson R."/>
            <person name="Gutowska M.A."/>
            <person name="Wolf J."/>
            <person name="Bergner S.V."/>
            <person name="Schilhabel M.B."/>
            <person name="Klostermeier U.C."/>
            <person name="Beiko R.G."/>
            <person name="Rosenstiel P."/>
            <person name="Hippler M."/>
            <person name="Laroche J."/>
        </authorList>
    </citation>
    <scope>NUCLEOTIDE SEQUENCE [LARGE SCALE GENOMIC DNA]</scope>
    <source>
        <strain evidence="2 3">CCMP1005</strain>
    </source>
</reference>
<dbReference type="EMBL" id="AGNL01002284">
    <property type="protein sequence ID" value="EJK76344.1"/>
    <property type="molecule type" value="Genomic_DNA"/>
</dbReference>
<feature type="compositionally biased region" description="Low complexity" evidence="1">
    <location>
        <begin position="71"/>
        <end position="80"/>
    </location>
</feature>
<feature type="region of interest" description="Disordered" evidence="1">
    <location>
        <begin position="13"/>
        <end position="208"/>
    </location>
</feature>